<proteinExistence type="predicted"/>
<gene>
    <name evidence="1" type="ORF">Amon02_000133000</name>
</gene>
<dbReference type="Proteomes" id="UP001165064">
    <property type="component" value="Unassembled WGS sequence"/>
</dbReference>
<evidence type="ECO:0000313" key="2">
    <source>
        <dbReference type="Proteomes" id="UP001165064"/>
    </source>
</evidence>
<evidence type="ECO:0000313" key="1">
    <source>
        <dbReference type="EMBL" id="GME73272.1"/>
    </source>
</evidence>
<name>A0ACB5SUV4_AMBMO</name>
<dbReference type="EMBL" id="BSXS01000638">
    <property type="protein sequence ID" value="GME73272.1"/>
    <property type="molecule type" value="Genomic_DNA"/>
</dbReference>
<reference evidence="1" key="1">
    <citation type="submission" date="2023-04" db="EMBL/GenBank/DDBJ databases">
        <title>Ambrosiozyma monospora NBRC 10751.</title>
        <authorList>
            <person name="Ichikawa N."/>
            <person name="Sato H."/>
            <person name="Tonouchi N."/>
        </authorList>
    </citation>
    <scope>NUCLEOTIDE SEQUENCE</scope>
    <source>
        <strain evidence="1">NBRC 10751</strain>
    </source>
</reference>
<protein>
    <submittedName>
        <fullName evidence="1">Unnamed protein product</fullName>
    </submittedName>
</protein>
<keyword evidence="2" id="KW-1185">Reference proteome</keyword>
<organism evidence="1 2">
    <name type="scientific">Ambrosiozyma monospora</name>
    <name type="common">Yeast</name>
    <name type="synonym">Endomycopsis monosporus</name>
    <dbReference type="NCBI Taxonomy" id="43982"/>
    <lineage>
        <taxon>Eukaryota</taxon>
        <taxon>Fungi</taxon>
        <taxon>Dikarya</taxon>
        <taxon>Ascomycota</taxon>
        <taxon>Saccharomycotina</taxon>
        <taxon>Pichiomycetes</taxon>
        <taxon>Pichiales</taxon>
        <taxon>Pichiaceae</taxon>
        <taxon>Ambrosiozyma</taxon>
    </lineage>
</organism>
<accession>A0ACB5SUV4</accession>
<comment type="caution">
    <text evidence="1">The sequence shown here is derived from an EMBL/GenBank/DDBJ whole genome shotgun (WGS) entry which is preliminary data.</text>
</comment>
<sequence length="711" mass="80813">MRNPPSLLLLWSIFYFSATIVAKTPEQKRLSRSYYQRAKILADATFEYDSIYYVLSLFILCLSPPGSAQSTVSFDERIRRVIKTAIGFGMNTDPQHTPYFNDNQRKVCKRLFWKVHATDRYFAICLSHSYILKESSYNVPRLQLEDFSDMDPESAKICYEKAIFTDIMHDFMSDLNRIQKQANAAYLEDKPYRHLEKEADQVCFQLKTKMTDIFEDPKNSYYGFVAYLTYYTIEVYLMRVNIFRLYYTVLRCLKREQTTPGILETYTFPESQEDVESIDYFDRIIDAVHNVTDVFVKCFHLYREKMVFLQLSVFLGYQMGIFLAFFSYSDDQVKSQLMRDDIRRLYPVLEKNRDIVSWGMSDFAFVYFKALLENPDFAGKFMRCWVIFDNDAILLRTAYRIPKLRIYAKKAMGCFSSVLDENFEGDYKGIIFINRSTEKQLQNQTSIHTIDSSPASRSQCTSDLRGNTTSISGKSSADSLKTIAKENTPTSGSNPSVTLEPSGNVVNSSHHSSPPANVVPSINSIINYSALPTDLPSIDLPLQSYSSTKPVGTENEVLKGINSSHQHSGLTPTDQTNITVNDMGNFSFTTNTAAAASTYESAIFSTQVQPPYLSNENVPHVAGAGLGPSPTQDSPLSPNSSLVKTTATDFLTAASDDVCHPRDIHSGDAKTCHFSSKDYGWLVDEVNDDYGILDNLKYVGDDNYHYHEFEL</sequence>